<dbReference type="Proteomes" id="UP000029647">
    <property type="component" value="Unassembled WGS sequence"/>
</dbReference>
<dbReference type="GO" id="GO:0004040">
    <property type="term" value="F:amidase activity"/>
    <property type="evidence" value="ECO:0007669"/>
    <property type="project" value="UniProtKB-EC"/>
</dbReference>
<reference evidence="1 2" key="1">
    <citation type="journal article" date="2014" name="Genome Announc.">
        <title>Draft Genome Sequences of Marine Flavobacterium Nonlabens Strains NR17, NR24, NR27, NR32, NR33, and Ara13.</title>
        <authorList>
            <person name="Nakanishi M."/>
            <person name="Meirelles P."/>
            <person name="Suzuki R."/>
            <person name="Takatani N."/>
            <person name="Mino S."/>
            <person name="Suda W."/>
            <person name="Oshima K."/>
            <person name="Hattori M."/>
            <person name="Ohkuma M."/>
            <person name="Hosokawa M."/>
            <person name="Miyashita K."/>
            <person name="Thompson F.L."/>
            <person name="Niwa A."/>
            <person name="Sawabe T."/>
            <person name="Sawabe T."/>
        </authorList>
    </citation>
    <scope>NUCLEOTIDE SEQUENCE [LARGE SCALE GENOMIC DNA]</scope>
    <source>
        <strain evidence="2">JCM19275</strain>
    </source>
</reference>
<organism evidence="1 2">
    <name type="scientific">Nonlabens ulvanivorans</name>
    <name type="common">Persicivirga ulvanivorans</name>
    <dbReference type="NCBI Taxonomy" id="906888"/>
    <lineage>
        <taxon>Bacteria</taxon>
        <taxon>Pseudomonadati</taxon>
        <taxon>Bacteroidota</taxon>
        <taxon>Flavobacteriia</taxon>
        <taxon>Flavobacteriales</taxon>
        <taxon>Flavobacteriaceae</taxon>
        <taxon>Nonlabens</taxon>
    </lineage>
</organism>
<sequence>MAAYNKLSVSDSIRELAKYTEMIRNKFSELSIKYNINIITGSMPEIIDGQLYNVGNLCRRDGTIERYEKIHVTPDEQKVWGTSRWK</sequence>
<dbReference type="Gene3D" id="3.60.110.10">
    <property type="entry name" value="Carbon-nitrogen hydrolase"/>
    <property type="match status" value="1"/>
</dbReference>
<name>A0A090WE45_NONUL</name>
<dbReference type="AlphaFoldDB" id="A0A090WE45"/>
<evidence type="ECO:0000313" key="2">
    <source>
        <dbReference type="Proteomes" id="UP000029647"/>
    </source>
</evidence>
<protein>
    <submittedName>
        <fullName evidence="1">Aliphatic amidase AmiE</fullName>
        <ecNumber evidence="1">3.5.1.4</ecNumber>
    </submittedName>
</protein>
<comment type="caution">
    <text evidence="1">The sequence shown here is derived from an EMBL/GenBank/DDBJ whole genome shotgun (WGS) entry which is preliminary data.</text>
</comment>
<dbReference type="EMBL" id="BBNT01000004">
    <property type="protein sequence ID" value="GAL75246.1"/>
    <property type="molecule type" value="Genomic_DNA"/>
</dbReference>
<dbReference type="InterPro" id="IPR036526">
    <property type="entry name" value="C-N_Hydrolase_sf"/>
</dbReference>
<accession>A0A090WE45</accession>
<dbReference type="SUPFAM" id="SSF56317">
    <property type="entry name" value="Carbon-nitrogen hydrolase"/>
    <property type="match status" value="1"/>
</dbReference>
<dbReference type="EC" id="3.5.1.4" evidence="1"/>
<proteinExistence type="predicted"/>
<keyword evidence="1" id="KW-0378">Hydrolase</keyword>
<evidence type="ECO:0000313" key="1">
    <source>
        <dbReference type="EMBL" id="GAL75246.1"/>
    </source>
</evidence>
<gene>
    <name evidence="1" type="ORF">JCM19275_407</name>
</gene>